<dbReference type="EMBL" id="VLKE01000001">
    <property type="protein sequence ID" value="TWH68683.1"/>
    <property type="molecule type" value="Genomic_DNA"/>
</dbReference>
<comment type="caution">
    <text evidence="1">The sequence shown here is derived from an EMBL/GenBank/DDBJ whole genome shotgun (WGS) entry which is preliminary data.</text>
</comment>
<proteinExistence type="predicted"/>
<dbReference type="OrthoDB" id="3406034at2"/>
<gene>
    <name evidence="1" type="ORF">JD77_03680</name>
</gene>
<accession>A0A562ID87</accession>
<reference evidence="1 2" key="1">
    <citation type="submission" date="2019-07" db="EMBL/GenBank/DDBJ databases">
        <title>R&amp;d 2014.</title>
        <authorList>
            <person name="Klenk H.-P."/>
        </authorList>
    </citation>
    <scope>NUCLEOTIDE SEQUENCE [LARGE SCALE GENOMIC DNA]</scope>
    <source>
        <strain evidence="1 2">DSM 43868</strain>
    </source>
</reference>
<keyword evidence="2" id="KW-1185">Reference proteome</keyword>
<evidence type="ECO:0000313" key="1">
    <source>
        <dbReference type="EMBL" id="TWH68683.1"/>
    </source>
</evidence>
<dbReference type="RefSeq" id="WP_145775433.1">
    <property type="nucleotide sequence ID" value="NZ_VLKE01000001.1"/>
</dbReference>
<organism evidence="1 2">
    <name type="scientific">Micromonospora olivasterospora</name>
    <dbReference type="NCBI Taxonomy" id="1880"/>
    <lineage>
        <taxon>Bacteria</taxon>
        <taxon>Bacillati</taxon>
        <taxon>Actinomycetota</taxon>
        <taxon>Actinomycetes</taxon>
        <taxon>Micromonosporales</taxon>
        <taxon>Micromonosporaceae</taxon>
        <taxon>Micromonospora</taxon>
    </lineage>
</organism>
<dbReference type="AlphaFoldDB" id="A0A562ID87"/>
<sequence length="151" mass="16681">MRDNVRTLTGLEGVGFPVKVPMDWQCTLAGRADGYVKHHCGVSAAESPTMGGELIVRDCPQPCDEKRQTAMRMSEEAWGAQWVRGGQYATYAEALVEVDGEQRHGLVVVAYYRGGADGLTDRQLVLRMTAPVQDGHVLRRVATYLRDVVVF</sequence>
<name>A0A562ID87_MICOL</name>
<dbReference type="Proteomes" id="UP000319825">
    <property type="component" value="Unassembled WGS sequence"/>
</dbReference>
<evidence type="ECO:0000313" key="2">
    <source>
        <dbReference type="Proteomes" id="UP000319825"/>
    </source>
</evidence>
<protein>
    <submittedName>
        <fullName evidence="1">Uncharacterized protein</fullName>
    </submittedName>
</protein>